<proteinExistence type="predicted"/>
<sequence length="46" mass="5325">TSLKEFGWTLTKITEGDKRGQTTPLQKCNYSEDDCGFKLSYQMVIY</sequence>
<name>A0ABN7V4D8_GIGMA</name>
<gene>
    <name evidence="1" type="ORF">GMARGA_LOCUS13714</name>
</gene>
<dbReference type="EMBL" id="CAJVQB010008809">
    <property type="protein sequence ID" value="CAG8723365.1"/>
    <property type="molecule type" value="Genomic_DNA"/>
</dbReference>
<comment type="caution">
    <text evidence="1">The sequence shown here is derived from an EMBL/GenBank/DDBJ whole genome shotgun (WGS) entry which is preliminary data.</text>
</comment>
<dbReference type="Proteomes" id="UP000789901">
    <property type="component" value="Unassembled WGS sequence"/>
</dbReference>
<organism evidence="1 2">
    <name type="scientific">Gigaspora margarita</name>
    <dbReference type="NCBI Taxonomy" id="4874"/>
    <lineage>
        <taxon>Eukaryota</taxon>
        <taxon>Fungi</taxon>
        <taxon>Fungi incertae sedis</taxon>
        <taxon>Mucoromycota</taxon>
        <taxon>Glomeromycotina</taxon>
        <taxon>Glomeromycetes</taxon>
        <taxon>Diversisporales</taxon>
        <taxon>Gigasporaceae</taxon>
        <taxon>Gigaspora</taxon>
    </lineage>
</organism>
<reference evidence="1 2" key="1">
    <citation type="submission" date="2021-06" db="EMBL/GenBank/DDBJ databases">
        <authorList>
            <person name="Kallberg Y."/>
            <person name="Tangrot J."/>
            <person name="Rosling A."/>
        </authorList>
    </citation>
    <scope>NUCLEOTIDE SEQUENCE [LARGE SCALE GENOMIC DNA]</scope>
    <source>
        <strain evidence="1 2">120-4 pot B 10/14</strain>
    </source>
</reference>
<keyword evidence="2" id="KW-1185">Reference proteome</keyword>
<protein>
    <submittedName>
        <fullName evidence="1">37241_t:CDS:1</fullName>
    </submittedName>
</protein>
<feature type="non-terminal residue" evidence="1">
    <location>
        <position position="1"/>
    </location>
</feature>
<accession>A0ABN7V4D8</accession>
<evidence type="ECO:0000313" key="1">
    <source>
        <dbReference type="EMBL" id="CAG8723365.1"/>
    </source>
</evidence>
<evidence type="ECO:0000313" key="2">
    <source>
        <dbReference type="Proteomes" id="UP000789901"/>
    </source>
</evidence>